<dbReference type="AlphaFoldDB" id="A0A0C2X8K3"/>
<keyword evidence="2" id="KW-1185">Reference proteome</keyword>
<dbReference type="HOGENOM" id="CLU_2108430_0_0_1"/>
<accession>A0A0C2X8K3</accession>
<evidence type="ECO:0000313" key="2">
    <source>
        <dbReference type="Proteomes" id="UP000054549"/>
    </source>
</evidence>
<name>A0A0C2X8K3_AMAMK</name>
<proteinExistence type="predicted"/>
<dbReference type="Proteomes" id="UP000054549">
    <property type="component" value="Unassembled WGS sequence"/>
</dbReference>
<organism evidence="1 2">
    <name type="scientific">Amanita muscaria (strain Koide BX008)</name>
    <dbReference type="NCBI Taxonomy" id="946122"/>
    <lineage>
        <taxon>Eukaryota</taxon>
        <taxon>Fungi</taxon>
        <taxon>Dikarya</taxon>
        <taxon>Basidiomycota</taxon>
        <taxon>Agaricomycotina</taxon>
        <taxon>Agaricomycetes</taxon>
        <taxon>Agaricomycetidae</taxon>
        <taxon>Agaricales</taxon>
        <taxon>Pluteineae</taxon>
        <taxon>Amanitaceae</taxon>
        <taxon>Amanita</taxon>
    </lineage>
</organism>
<dbReference type="InParanoid" id="A0A0C2X8K3"/>
<protein>
    <submittedName>
        <fullName evidence="1">Uncharacterized protein</fullName>
    </submittedName>
</protein>
<sequence length="115" mass="13423">MSWWVLPHDNGVINYQVFHVQIQSIISLRAKGRLSRRRAGRGGTSQRLGHGPRRVEDVRTNQTSWHWEIYHCLLHHCIAAAWAANLKSRKRMKHPRVSRGLPSFSPDKFDCRDCK</sequence>
<dbReference type="EMBL" id="KN818241">
    <property type="protein sequence ID" value="KIL65636.1"/>
    <property type="molecule type" value="Genomic_DNA"/>
</dbReference>
<reference evidence="1 2" key="1">
    <citation type="submission" date="2014-04" db="EMBL/GenBank/DDBJ databases">
        <title>Evolutionary Origins and Diversification of the Mycorrhizal Mutualists.</title>
        <authorList>
            <consortium name="DOE Joint Genome Institute"/>
            <consortium name="Mycorrhizal Genomics Consortium"/>
            <person name="Kohler A."/>
            <person name="Kuo A."/>
            <person name="Nagy L.G."/>
            <person name="Floudas D."/>
            <person name="Copeland A."/>
            <person name="Barry K.W."/>
            <person name="Cichocki N."/>
            <person name="Veneault-Fourrey C."/>
            <person name="LaButti K."/>
            <person name="Lindquist E.A."/>
            <person name="Lipzen A."/>
            <person name="Lundell T."/>
            <person name="Morin E."/>
            <person name="Murat C."/>
            <person name="Riley R."/>
            <person name="Ohm R."/>
            <person name="Sun H."/>
            <person name="Tunlid A."/>
            <person name="Henrissat B."/>
            <person name="Grigoriev I.V."/>
            <person name="Hibbett D.S."/>
            <person name="Martin F."/>
        </authorList>
    </citation>
    <scope>NUCLEOTIDE SEQUENCE [LARGE SCALE GENOMIC DNA]</scope>
    <source>
        <strain evidence="1 2">Koide BX008</strain>
    </source>
</reference>
<evidence type="ECO:0000313" key="1">
    <source>
        <dbReference type="EMBL" id="KIL65636.1"/>
    </source>
</evidence>
<gene>
    <name evidence="1" type="ORF">M378DRAFT_161951</name>
</gene>